<feature type="region of interest" description="Disordered" evidence="1">
    <location>
        <begin position="15"/>
        <end position="155"/>
    </location>
</feature>
<accession>A0A6J4IUV3</accession>
<feature type="compositionally biased region" description="Low complexity" evidence="1">
    <location>
        <begin position="128"/>
        <end position="140"/>
    </location>
</feature>
<feature type="non-terminal residue" evidence="2">
    <location>
        <position position="155"/>
    </location>
</feature>
<feature type="compositionally biased region" description="Basic residues" evidence="1">
    <location>
        <begin position="15"/>
        <end position="33"/>
    </location>
</feature>
<feature type="compositionally biased region" description="Basic residues" evidence="1">
    <location>
        <begin position="83"/>
        <end position="103"/>
    </location>
</feature>
<dbReference type="AlphaFoldDB" id="A0A6J4IUV3"/>
<organism evidence="2">
    <name type="scientific">uncultured Acetobacteraceae bacterium</name>
    <dbReference type="NCBI Taxonomy" id="169975"/>
    <lineage>
        <taxon>Bacteria</taxon>
        <taxon>Pseudomonadati</taxon>
        <taxon>Pseudomonadota</taxon>
        <taxon>Alphaproteobacteria</taxon>
        <taxon>Acetobacterales</taxon>
        <taxon>Acetobacteraceae</taxon>
        <taxon>environmental samples</taxon>
    </lineage>
</organism>
<gene>
    <name evidence="2" type="ORF">AVDCRST_MAG08-2695</name>
</gene>
<name>A0A6J4IUV3_9PROT</name>
<sequence>AEIRRARLGGALAGLRHRRRRDQRHRYAVHHARGRDLHGGPQRRAGRRRFRDAGQRPPQQEPARPQRDLHEGRPPAGLDHRLVAVHRRHLRQRPGRRRCRRGGGRCLGREQPLPRRCEARPRGEPRRAAAGGPSAGAEPDAAPRRPPAVARAGHV</sequence>
<dbReference type="EMBL" id="CADCTG010000199">
    <property type="protein sequence ID" value="CAA9261364.1"/>
    <property type="molecule type" value="Genomic_DNA"/>
</dbReference>
<reference evidence="2" key="1">
    <citation type="submission" date="2020-02" db="EMBL/GenBank/DDBJ databases">
        <authorList>
            <person name="Meier V. D."/>
        </authorList>
    </citation>
    <scope>NUCLEOTIDE SEQUENCE</scope>
    <source>
        <strain evidence="2">AVDCRST_MAG08</strain>
    </source>
</reference>
<feature type="compositionally biased region" description="Basic and acidic residues" evidence="1">
    <location>
        <begin position="112"/>
        <end position="127"/>
    </location>
</feature>
<proteinExistence type="predicted"/>
<evidence type="ECO:0000256" key="1">
    <source>
        <dbReference type="SAM" id="MobiDB-lite"/>
    </source>
</evidence>
<evidence type="ECO:0000313" key="2">
    <source>
        <dbReference type="EMBL" id="CAA9261364.1"/>
    </source>
</evidence>
<feature type="compositionally biased region" description="Basic and acidic residues" evidence="1">
    <location>
        <begin position="64"/>
        <end position="82"/>
    </location>
</feature>
<protein>
    <submittedName>
        <fullName evidence="2">Uncharacterized protein</fullName>
    </submittedName>
</protein>
<feature type="non-terminal residue" evidence="2">
    <location>
        <position position="1"/>
    </location>
</feature>